<comment type="caution">
    <text evidence="1">The sequence shown here is derived from an EMBL/GenBank/DDBJ whole genome shotgun (WGS) entry which is preliminary data.</text>
</comment>
<accession>A0AAW0BTX2</accession>
<dbReference type="EMBL" id="JAWWNJ010000026">
    <property type="protein sequence ID" value="KAK7030147.1"/>
    <property type="molecule type" value="Genomic_DNA"/>
</dbReference>
<dbReference type="Proteomes" id="UP001362999">
    <property type="component" value="Unassembled WGS sequence"/>
</dbReference>
<organism evidence="1 2">
    <name type="scientific">Favolaschia claudopus</name>
    <dbReference type="NCBI Taxonomy" id="2862362"/>
    <lineage>
        <taxon>Eukaryota</taxon>
        <taxon>Fungi</taxon>
        <taxon>Dikarya</taxon>
        <taxon>Basidiomycota</taxon>
        <taxon>Agaricomycotina</taxon>
        <taxon>Agaricomycetes</taxon>
        <taxon>Agaricomycetidae</taxon>
        <taxon>Agaricales</taxon>
        <taxon>Marasmiineae</taxon>
        <taxon>Mycenaceae</taxon>
        <taxon>Favolaschia</taxon>
    </lineage>
</organism>
<evidence type="ECO:0000313" key="1">
    <source>
        <dbReference type="EMBL" id="KAK7030147.1"/>
    </source>
</evidence>
<name>A0AAW0BTX2_9AGAR</name>
<sequence length="113" mass="12805">MSVYFGKFNYPPFASNENFFLDLPDGWITHGRAHVFTTLNKDGGGVSQRPFDLTTAYVLRAVNDNATSFTIRDLDDKVYYWFDGTREGDKVTLSLYSMNDSTVLSTVTLQKVN</sequence>
<reference evidence="1 2" key="1">
    <citation type="journal article" date="2024" name="J Genomics">
        <title>Draft genome sequencing and assembly of Favolaschia claudopus CIRM-BRFM 2984 isolated from oak limbs.</title>
        <authorList>
            <person name="Navarro D."/>
            <person name="Drula E."/>
            <person name="Chaduli D."/>
            <person name="Cazenave R."/>
            <person name="Ahrendt S."/>
            <person name="Wang J."/>
            <person name="Lipzen A."/>
            <person name="Daum C."/>
            <person name="Barry K."/>
            <person name="Grigoriev I.V."/>
            <person name="Favel A."/>
            <person name="Rosso M.N."/>
            <person name="Martin F."/>
        </authorList>
    </citation>
    <scope>NUCLEOTIDE SEQUENCE [LARGE SCALE GENOMIC DNA]</scope>
    <source>
        <strain evidence="1 2">CIRM-BRFM 2984</strain>
    </source>
</reference>
<evidence type="ECO:0000313" key="2">
    <source>
        <dbReference type="Proteomes" id="UP001362999"/>
    </source>
</evidence>
<keyword evidence="2" id="KW-1185">Reference proteome</keyword>
<gene>
    <name evidence="1" type="ORF">R3P38DRAFT_3514317</name>
</gene>
<protein>
    <submittedName>
        <fullName evidence="1">Uncharacterized protein</fullName>
    </submittedName>
</protein>
<proteinExistence type="predicted"/>
<dbReference type="AlphaFoldDB" id="A0AAW0BTX2"/>